<accession>A0A286M2Y2</accession>
<evidence type="ECO:0000313" key="1">
    <source>
        <dbReference type="EMBL" id="ASV62381.1"/>
    </source>
</evidence>
<dbReference type="EMBL" id="CP000394">
    <property type="protein sequence ID" value="ASV62381.1"/>
    <property type="molecule type" value="Genomic_DNA"/>
</dbReference>
<reference evidence="1 2" key="1">
    <citation type="journal article" date="2007" name="J. Bacteriol.">
        <title>Genome sequence analysis of the emerging human pathogenic acetic acid bacterium Granulibacter bethesdensis.</title>
        <authorList>
            <person name="Greenberg D.E."/>
            <person name="Porcella S.F."/>
            <person name="Zelazny A.M."/>
            <person name="Virtaneva K."/>
            <person name="Sturdevant D.E."/>
            <person name="Kupko J.J.III."/>
            <person name="Barbian K.D."/>
            <person name="Babar A."/>
            <person name="Dorward D.W."/>
            <person name="Holland S.M."/>
        </authorList>
    </citation>
    <scope>NUCLEOTIDE SEQUENCE [LARGE SCALE GENOMIC DNA]</scope>
    <source>
        <strain evidence="2">ATCC BAA-1260 / CGDNIH1</strain>
    </source>
</reference>
<name>A0A286M2Y2_GRABC</name>
<dbReference type="KEGG" id="gbe:GbCGDNIH1_8012"/>
<dbReference type="Proteomes" id="UP000001963">
    <property type="component" value="Chromosome"/>
</dbReference>
<evidence type="ECO:0000313" key="2">
    <source>
        <dbReference type="Proteomes" id="UP000001963"/>
    </source>
</evidence>
<keyword evidence="2" id="KW-1185">Reference proteome</keyword>
<gene>
    <name evidence="1" type="ordered locus">GbCGDNIH1_8012</name>
</gene>
<proteinExistence type="predicted"/>
<sequence length="77" mass="8866">MDCVTGTDSVVVMTEFSLMSVRLPSRNTHRNHDRGDLWLSGGAGFVIFQRFATRLTLQDEGFSMTDRYHEMRSVTFF</sequence>
<organism evidence="1 2">
    <name type="scientific">Granulibacter bethesdensis (strain ATCC BAA-1260 / CGDNIH1)</name>
    <dbReference type="NCBI Taxonomy" id="391165"/>
    <lineage>
        <taxon>Bacteria</taxon>
        <taxon>Pseudomonadati</taxon>
        <taxon>Pseudomonadota</taxon>
        <taxon>Alphaproteobacteria</taxon>
        <taxon>Acetobacterales</taxon>
        <taxon>Acetobacteraceae</taxon>
        <taxon>Granulibacter</taxon>
    </lineage>
</organism>
<protein>
    <submittedName>
        <fullName evidence="1">Uncharacterized protein</fullName>
    </submittedName>
</protein>
<dbReference type="AlphaFoldDB" id="A0A286M2Y2"/>